<evidence type="ECO:0000313" key="2">
    <source>
        <dbReference type="Proteomes" id="UP000095472"/>
    </source>
</evidence>
<keyword evidence="2" id="KW-1185">Reference proteome</keyword>
<accession>A0ACD5GPD7</accession>
<gene>
    <name evidence="1" type="ORF">BH720_022880</name>
</gene>
<name>A0ACD5GPD7_9CYAN</name>
<dbReference type="EMBL" id="CP182909">
    <property type="protein sequence ID" value="XPM62519.1"/>
    <property type="molecule type" value="Genomic_DNA"/>
</dbReference>
<proteinExistence type="predicted"/>
<evidence type="ECO:0000313" key="1">
    <source>
        <dbReference type="EMBL" id="XPM62519.1"/>
    </source>
</evidence>
<dbReference type="Proteomes" id="UP000095472">
    <property type="component" value="Chromosome"/>
</dbReference>
<protein>
    <submittedName>
        <fullName evidence="1">Uncharacterized protein</fullName>
    </submittedName>
</protein>
<sequence>MQSRAMSEQFSFSQITLAELFSQVAYSRSLRNADRQGLIAARMTGMLSEDDNTLIDRLLYGVRRGWLKVEG</sequence>
<organism evidence="1 2">
    <name type="scientific">Desertifilum tharense IPPAS B-1220</name>
    <dbReference type="NCBI Taxonomy" id="1781255"/>
    <lineage>
        <taxon>Bacteria</taxon>
        <taxon>Bacillati</taxon>
        <taxon>Cyanobacteriota</taxon>
        <taxon>Cyanophyceae</taxon>
        <taxon>Desertifilales</taxon>
        <taxon>Desertifilaceae</taxon>
        <taxon>Desertifilum</taxon>
    </lineage>
</organism>
<reference evidence="1 2" key="1">
    <citation type="journal article" date="2016" name="Genome Announc.">
        <title>Draft Genome Sequence of the Thermotolerant Cyanobacterium Desertifilum sp. IPPAS B-1220.</title>
        <authorList>
            <person name="Mironov K.S."/>
            <person name="Sinetova M.A."/>
            <person name="Bolatkhan K."/>
            <person name="Zayadan B.K."/>
            <person name="Ustinova V.V."/>
            <person name="Kupriyanova E.V."/>
            <person name="Skrypnik A.N."/>
            <person name="Gogoleva N.E."/>
            <person name="Gogolev Y.V."/>
            <person name="Los D.A."/>
        </authorList>
    </citation>
    <scope>NUCLEOTIDE SEQUENCE [LARGE SCALE GENOMIC DNA]</scope>
    <source>
        <strain evidence="1 2">IPPAS B-1220</strain>
    </source>
</reference>